<dbReference type="AlphaFoldDB" id="A0AAD6Y9A6"/>
<evidence type="ECO:0000259" key="1">
    <source>
        <dbReference type="Pfam" id="PF09994"/>
    </source>
</evidence>
<name>A0AAD6Y9A6_9AGAR</name>
<evidence type="ECO:0000313" key="2">
    <source>
        <dbReference type="EMBL" id="KAJ7197410.1"/>
    </source>
</evidence>
<dbReference type="Proteomes" id="UP001219525">
    <property type="component" value="Unassembled WGS sequence"/>
</dbReference>
<dbReference type="SUPFAM" id="SSF53474">
    <property type="entry name" value="alpha/beta-Hydrolases"/>
    <property type="match status" value="1"/>
</dbReference>
<sequence>MTPEYIPERPKDANYRTLIVLLDGTGDSDDDDVIESTNEATNIVFLDKILYNGTKYPGDDKKQLVHYSTGIGADTTQTYAGLISYAWKKARNTVDQAVANSFETHLLQAYKWLADKYQDNDKICIFGFSRGAYTARALAGMLNAMGLLRVSDDASVKAAYDLYAEYNKLPPDSTDAQKKARNTAWNTLFSDWERFRNEQKVKTPFIEFLGCWDSVNSVGFMDAIKLSHTATNDMVRTFRHALALDERRAKFKQNIWSPPKEPADTAHDQLNGVNRPSVVKRPSVVTDVQEVWFAGCHCDIGGGSVLNGTRPNLAHIPLRWMIRECFKANTGIIFSAHELAKLGIEPSHLYPSVRPRQDVDMLALGSYTIPVEQAPGWGSWAKSFVTSSKPQPRELSLPNLTEDELDVRDAHAPLFDQLVLKSSTWQLLETLATKKSVHDETSDTWKEVWKSHNSVGRSIPPANKTHGGKVRVHRTVRMRMQGKHENGPEKGKPYIPKARLGWEHDFEKKLPFAQIDPKLIEWVS</sequence>
<protein>
    <recommendedName>
        <fullName evidence="1">T6SS Phospholipase effector Tle1-like catalytic domain-containing protein</fullName>
    </recommendedName>
</protein>
<dbReference type="EMBL" id="JARJCW010000078">
    <property type="protein sequence ID" value="KAJ7197410.1"/>
    <property type="molecule type" value="Genomic_DNA"/>
</dbReference>
<dbReference type="Gene3D" id="3.40.50.1820">
    <property type="entry name" value="alpha/beta hydrolase"/>
    <property type="match status" value="1"/>
</dbReference>
<organism evidence="2 3">
    <name type="scientific">Mycena pura</name>
    <dbReference type="NCBI Taxonomy" id="153505"/>
    <lineage>
        <taxon>Eukaryota</taxon>
        <taxon>Fungi</taxon>
        <taxon>Dikarya</taxon>
        <taxon>Basidiomycota</taxon>
        <taxon>Agaricomycotina</taxon>
        <taxon>Agaricomycetes</taxon>
        <taxon>Agaricomycetidae</taxon>
        <taxon>Agaricales</taxon>
        <taxon>Marasmiineae</taxon>
        <taxon>Mycenaceae</taxon>
        <taxon>Mycena</taxon>
    </lineage>
</organism>
<keyword evidence="3" id="KW-1185">Reference proteome</keyword>
<dbReference type="InterPro" id="IPR029058">
    <property type="entry name" value="AB_hydrolase_fold"/>
</dbReference>
<comment type="caution">
    <text evidence="2">The sequence shown here is derived from an EMBL/GenBank/DDBJ whole genome shotgun (WGS) entry which is preliminary data.</text>
</comment>
<gene>
    <name evidence="2" type="ORF">GGX14DRAFT_545445</name>
</gene>
<dbReference type="PANTHER" id="PTHR33840:SF1">
    <property type="entry name" value="TLE1 PHOSPHOLIPASE DOMAIN-CONTAINING PROTEIN"/>
    <property type="match status" value="1"/>
</dbReference>
<dbReference type="PANTHER" id="PTHR33840">
    <property type="match status" value="1"/>
</dbReference>
<proteinExistence type="predicted"/>
<dbReference type="InterPro" id="IPR018712">
    <property type="entry name" value="Tle1-like_cat"/>
</dbReference>
<reference evidence="2" key="1">
    <citation type="submission" date="2023-03" db="EMBL/GenBank/DDBJ databases">
        <title>Massive genome expansion in bonnet fungi (Mycena s.s.) driven by repeated elements and novel gene families across ecological guilds.</title>
        <authorList>
            <consortium name="Lawrence Berkeley National Laboratory"/>
            <person name="Harder C.B."/>
            <person name="Miyauchi S."/>
            <person name="Viragh M."/>
            <person name="Kuo A."/>
            <person name="Thoen E."/>
            <person name="Andreopoulos B."/>
            <person name="Lu D."/>
            <person name="Skrede I."/>
            <person name="Drula E."/>
            <person name="Henrissat B."/>
            <person name="Morin E."/>
            <person name="Kohler A."/>
            <person name="Barry K."/>
            <person name="LaButti K."/>
            <person name="Morin E."/>
            <person name="Salamov A."/>
            <person name="Lipzen A."/>
            <person name="Mereny Z."/>
            <person name="Hegedus B."/>
            <person name="Baldrian P."/>
            <person name="Stursova M."/>
            <person name="Weitz H."/>
            <person name="Taylor A."/>
            <person name="Grigoriev I.V."/>
            <person name="Nagy L.G."/>
            <person name="Martin F."/>
            <person name="Kauserud H."/>
        </authorList>
    </citation>
    <scope>NUCLEOTIDE SEQUENCE</scope>
    <source>
        <strain evidence="2">9144</strain>
    </source>
</reference>
<feature type="domain" description="T6SS Phospholipase effector Tle1-like catalytic" evidence="1">
    <location>
        <begin position="16"/>
        <end position="324"/>
    </location>
</feature>
<accession>A0AAD6Y9A6</accession>
<dbReference type="Pfam" id="PF09994">
    <property type="entry name" value="T6SS_Tle1-like_cat"/>
    <property type="match status" value="1"/>
</dbReference>
<evidence type="ECO:0000313" key="3">
    <source>
        <dbReference type="Proteomes" id="UP001219525"/>
    </source>
</evidence>